<keyword evidence="1 4" id="KW-0805">Transcription regulation</keyword>
<comment type="similarity">
    <text evidence="4">Belongs to the GbsR family.</text>
</comment>
<dbReference type="AlphaFoldDB" id="A0A851GB07"/>
<keyword evidence="2 4" id="KW-0238">DNA-binding</keyword>
<dbReference type="PANTHER" id="PTHR38465">
    <property type="entry name" value="HTH-TYPE TRANSCRIPTIONAL REGULATOR MJ1563-RELATED"/>
    <property type="match status" value="1"/>
</dbReference>
<dbReference type="Proteomes" id="UP000557872">
    <property type="component" value="Unassembled WGS sequence"/>
</dbReference>
<dbReference type="PANTHER" id="PTHR38465:SF1">
    <property type="entry name" value="HTH-TYPE TRANSCRIPTIONAL REGULATOR MJ1563-RELATED"/>
    <property type="match status" value="1"/>
</dbReference>
<dbReference type="RefSeq" id="WP_178930894.1">
    <property type="nucleotide sequence ID" value="NZ_JACBAZ010000001.1"/>
</dbReference>
<accession>A0A851GB07</accession>
<organism evidence="5 6">
    <name type="scientific">Oceaniferula marina</name>
    <dbReference type="NCBI Taxonomy" id="2748318"/>
    <lineage>
        <taxon>Bacteria</taxon>
        <taxon>Pseudomonadati</taxon>
        <taxon>Verrucomicrobiota</taxon>
        <taxon>Verrucomicrobiia</taxon>
        <taxon>Verrucomicrobiales</taxon>
        <taxon>Verrucomicrobiaceae</taxon>
        <taxon>Oceaniferula</taxon>
    </lineage>
</organism>
<evidence type="ECO:0000313" key="6">
    <source>
        <dbReference type="Proteomes" id="UP000557872"/>
    </source>
</evidence>
<evidence type="ECO:0000256" key="3">
    <source>
        <dbReference type="ARBA" id="ARBA00023163"/>
    </source>
</evidence>
<evidence type="ECO:0000313" key="5">
    <source>
        <dbReference type="EMBL" id="NWK54359.1"/>
    </source>
</evidence>
<reference evidence="5 6" key="1">
    <citation type="submission" date="2020-07" db="EMBL/GenBank/DDBJ databases">
        <title>Roseicoccus Jingziensis gen. nov., sp. nov., isolated from coastal seawater.</title>
        <authorList>
            <person name="Feng X."/>
        </authorList>
    </citation>
    <scope>NUCLEOTIDE SEQUENCE [LARGE SCALE GENOMIC DNA]</scope>
    <source>
        <strain evidence="5 6">N1E253</strain>
    </source>
</reference>
<gene>
    <name evidence="5" type="ORF">HW115_01960</name>
</gene>
<dbReference type="SUPFAM" id="SSF46785">
    <property type="entry name" value="Winged helix' DNA-binding domain"/>
    <property type="match status" value="1"/>
</dbReference>
<dbReference type="InterPro" id="IPR026282">
    <property type="entry name" value="MJ1563"/>
</dbReference>
<evidence type="ECO:0000256" key="1">
    <source>
        <dbReference type="ARBA" id="ARBA00023015"/>
    </source>
</evidence>
<sequence>MNASTDSEARCFDEIRDDFISQWGAFGSQWGINRTMAQIHALLMIMPEALSTDEVMEYLTISRGNAHTNLKELVNWGLVRILVRRGERKEFFEAEKDVWKIFTIILRERQRREIDPALELLRGCHEETKDLEGVGAEAFRNQIRELETFVSFARNVGGKIDKLHYGPAMKLAAKLLS</sequence>
<keyword evidence="6" id="KW-1185">Reference proteome</keyword>
<proteinExistence type="inferred from homology"/>
<dbReference type="Gene3D" id="1.10.10.10">
    <property type="entry name" value="Winged helix-like DNA-binding domain superfamily/Winged helix DNA-binding domain"/>
    <property type="match status" value="1"/>
</dbReference>
<name>A0A851GB07_9BACT</name>
<keyword evidence="3 4" id="KW-0804">Transcription</keyword>
<dbReference type="InterPro" id="IPR036388">
    <property type="entry name" value="WH-like_DNA-bd_sf"/>
</dbReference>
<dbReference type="InterPro" id="IPR052362">
    <property type="entry name" value="HTH-GbsR_regulator"/>
</dbReference>
<dbReference type="EMBL" id="JACBAZ010000001">
    <property type="protein sequence ID" value="NWK54359.1"/>
    <property type="molecule type" value="Genomic_DNA"/>
</dbReference>
<dbReference type="PIRSF" id="PIRSF006707">
    <property type="entry name" value="MJ1563"/>
    <property type="match status" value="1"/>
</dbReference>
<comment type="caution">
    <text evidence="5">The sequence shown here is derived from an EMBL/GenBank/DDBJ whole genome shotgun (WGS) entry which is preliminary data.</text>
</comment>
<dbReference type="GO" id="GO:0003677">
    <property type="term" value="F:DNA binding"/>
    <property type="evidence" value="ECO:0007669"/>
    <property type="project" value="UniProtKB-UniRule"/>
</dbReference>
<protein>
    <recommendedName>
        <fullName evidence="4">HTH-type transcriptional regulator</fullName>
    </recommendedName>
</protein>
<evidence type="ECO:0000256" key="2">
    <source>
        <dbReference type="ARBA" id="ARBA00023125"/>
    </source>
</evidence>
<dbReference type="InterPro" id="IPR036390">
    <property type="entry name" value="WH_DNA-bd_sf"/>
</dbReference>
<evidence type="ECO:0000256" key="4">
    <source>
        <dbReference type="PIRNR" id="PIRNR006707"/>
    </source>
</evidence>